<dbReference type="AlphaFoldDB" id="I3X9B9"/>
<dbReference type="RefSeq" id="WP_014764610.1">
    <property type="nucleotide sequence ID" value="NC_018000.1"/>
</dbReference>
<feature type="chain" id="PRO_5003682015" evidence="1">
    <location>
        <begin position="22"/>
        <end position="201"/>
    </location>
</feature>
<sequence length="201" mass="21735">MIRKILLVSSIGSLLTTAVAAAEVDMTMFGHHVSITKAAEQGNPRLDGPLDTCFGVRVDRSAESLTLSTAPTPNKAGEKWIWTASDGLKAVQGDKFVADSSKGWAQLRERTASHPSELLDYVEIGNEIASMAGPDRELVNDILMGVGSGEFKGDYFVGLTCSRHMCLDQEGLVIADMQNKKIYLAWKPSGQKIKVSPPVKE</sequence>
<dbReference type="eggNOG" id="ENOG503364J">
    <property type="taxonomic scope" value="Bacteria"/>
</dbReference>
<evidence type="ECO:0000256" key="1">
    <source>
        <dbReference type="SAM" id="SignalP"/>
    </source>
</evidence>
<dbReference type="PATRIC" id="fig|1185652.3.peg.4084"/>
<organism evidence="2 3">
    <name type="scientific">Sinorhizobium fredii (strain USDA 257)</name>
    <dbReference type="NCBI Taxonomy" id="1185652"/>
    <lineage>
        <taxon>Bacteria</taxon>
        <taxon>Pseudomonadati</taxon>
        <taxon>Pseudomonadota</taxon>
        <taxon>Alphaproteobacteria</taxon>
        <taxon>Hyphomicrobiales</taxon>
        <taxon>Rhizobiaceae</taxon>
        <taxon>Sinorhizobium/Ensifer group</taxon>
        <taxon>Sinorhizobium</taxon>
    </lineage>
</organism>
<reference evidence="2 3" key="1">
    <citation type="journal article" date="2012" name="J. Bacteriol.">
        <title>Complete genome sequence of the broad-host-range strain Sinorhizobium fredii USDA257.</title>
        <authorList>
            <person name="Schuldes J."/>
            <person name="Rodriguez Orbegoso M."/>
            <person name="Schmeisser C."/>
            <person name="Krishnan H.B."/>
            <person name="Daniel R."/>
            <person name="Streit W.R."/>
        </authorList>
    </citation>
    <scope>NUCLEOTIDE SEQUENCE [LARGE SCALE GENOMIC DNA]</scope>
    <source>
        <strain evidence="2 3">USDA 257</strain>
    </source>
</reference>
<name>I3X9B9_SINF2</name>
<dbReference type="Proteomes" id="UP000006180">
    <property type="component" value="Chromosome"/>
</dbReference>
<dbReference type="HOGENOM" id="CLU_088573_0_0_5"/>
<dbReference type="EMBL" id="CP003563">
    <property type="protein sequence ID" value="AFL52475.1"/>
    <property type="molecule type" value="Genomic_DNA"/>
</dbReference>
<protein>
    <submittedName>
        <fullName evidence="2">Uncharacterized protein y4bG</fullName>
    </submittedName>
</protein>
<dbReference type="KEGG" id="sfd:USDA257_c39310"/>
<gene>
    <name evidence="2" type="ORF">USDA257_c39310</name>
</gene>
<evidence type="ECO:0000313" key="3">
    <source>
        <dbReference type="Proteomes" id="UP000006180"/>
    </source>
</evidence>
<accession>I3X9B9</accession>
<evidence type="ECO:0000313" key="2">
    <source>
        <dbReference type="EMBL" id="AFL52475.1"/>
    </source>
</evidence>
<feature type="signal peptide" evidence="1">
    <location>
        <begin position="1"/>
        <end position="21"/>
    </location>
</feature>
<keyword evidence="1" id="KW-0732">Signal</keyword>
<proteinExistence type="predicted"/>